<keyword evidence="5 9" id="KW-0560">Oxidoreductase</keyword>
<comment type="catalytic activity">
    <reaction evidence="7">
        <text>a quinone + NADH + H(+) = a quinol + NAD(+)</text>
        <dbReference type="Rhea" id="RHEA:46160"/>
        <dbReference type="ChEBI" id="CHEBI:15378"/>
        <dbReference type="ChEBI" id="CHEBI:24646"/>
        <dbReference type="ChEBI" id="CHEBI:57540"/>
        <dbReference type="ChEBI" id="CHEBI:57945"/>
        <dbReference type="ChEBI" id="CHEBI:132124"/>
        <dbReference type="EC" id="1.6.5.9"/>
    </reaction>
</comment>
<dbReference type="InterPro" id="IPR045024">
    <property type="entry name" value="NDH-2"/>
</dbReference>
<feature type="domain" description="FAD/NAD(P)-binding" evidence="8">
    <location>
        <begin position="6"/>
        <end position="322"/>
    </location>
</feature>
<dbReference type="RefSeq" id="WP_145262546.1">
    <property type="nucleotide sequence ID" value="NZ_CP036316.1"/>
</dbReference>
<dbReference type="InterPro" id="IPR036188">
    <property type="entry name" value="FAD/NAD-bd_sf"/>
</dbReference>
<evidence type="ECO:0000313" key="10">
    <source>
        <dbReference type="Proteomes" id="UP000319976"/>
    </source>
</evidence>
<sequence length="422" mass="45916">MSDLPHVVILGAGFGGIGAAQKLRDAPIRLTIIDKHDYHTFQPLLYQVATDELGLSEVGYPIRELLHRHENWSFHMTSVQGVDLEKQQVMVDDMPPIDYDYLVIALGSKVNFHGTPGAAEHSFPLYTMVDAVRLHDHILKMFEAIDKNPALADDGALTFCIVGGGPTGTELAGAMSELLHDEFAKDYPGIPIDKVRIVLYEHSPHLLAPFEPKLRDYAEETLKKIGIEVHTESGVKEVTANSITLASGEEVKTQTLIWAAGVMANPLSETLGMELDRGGRIPVDETLRIKDHPNVFTIGDIASTTDAKTGKPLPGLGAVALQAGRYAGESIAQLVDGQSIEPFEYVNKGTMAQISRGAAVVELPGGRTLTGTIAWITWLGVHLSLLSGAEEKTGTFIDWGWNALTRHRSKRTILSDEDFAGE</sequence>
<evidence type="ECO:0000259" key="8">
    <source>
        <dbReference type="Pfam" id="PF07992"/>
    </source>
</evidence>
<dbReference type="OrthoDB" id="9781621at2"/>
<name>A0A517T9A2_9PLAN</name>
<dbReference type="AlphaFoldDB" id="A0A517T9A2"/>
<evidence type="ECO:0000256" key="5">
    <source>
        <dbReference type="ARBA" id="ARBA00023002"/>
    </source>
</evidence>
<comment type="similarity">
    <text evidence="1">Belongs to the NADH dehydrogenase family.</text>
</comment>
<dbReference type="Gene3D" id="3.50.50.100">
    <property type="match status" value="1"/>
</dbReference>
<dbReference type="InterPro" id="IPR023753">
    <property type="entry name" value="FAD/NAD-binding_dom"/>
</dbReference>
<evidence type="ECO:0000313" key="9">
    <source>
        <dbReference type="EMBL" id="QDT64950.1"/>
    </source>
</evidence>
<protein>
    <recommendedName>
        <fullName evidence="2">NADH:ubiquinone reductase (non-electrogenic)</fullName>
        <ecNumber evidence="2">1.6.5.9</ecNumber>
    </recommendedName>
</protein>
<evidence type="ECO:0000256" key="7">
    <source>
        <dbReference type="ARBA" id="ARBA00047599"/>
    </source>
</evidence>
<reference evidence="9 10" key="1">
    <citation type="submission" date="2019-02" db="EMBL/GenBank/DDBJ databases">
        <title>Deep-cultivation of Planctomycetes and their phenomic and genomic characterization uncovers novel biology.</title>
        <authorList>
            <person name="Wiegand S."/>
            <person name="Jogler M."/>
            <person name="Boedeker C."/>
            <person name="Pinto D."/>
            <person name="Vollmers J."/>
            <person name="Rivas-Marin E."/>
            <person name="Kohn T."/>
            <person name="Peeters S.H."/>
            <person name="Heuer A."/>
            <person name="Rast P."/>
            <person name="Oberbeckmann S."/>
            <person name="Bunk B."/>
            <person name="Jeske O."/>
            <person name="Meyerdierks A."/>
            <person name="Storesund J.E."/>
            <person name="Kallscheuer N."/>
            <person name="Luecker S."/>
            <person name="Lage O.M."/>
            <person name="Pohl T."/>
            <person name="Merkel B.J."/>
            <person name="Hornburger P."/>
            <person name="Mueller R.-W."/>
            <person name="Bruemmer F."/>
            <person name="Labrenz M."/>
            <person name="Spormann A.M."/>
            <person name="Op den Camp H."/>
            <person name="Overmann J."/>
            <person name="Amann R."/>
            <person name="Jetten M.S.M."/>
            <person name="Mascher T."/>
            <person name="Medema M.H."/>
            <person name="Devos D.P."/>
            <person name="Kaster A.-K."/>
            <person name="Ovreas L."/>
            <person name="Rohde M."/>
            <person name="Galperin M.Y."/>
            <person name="Jogler C."/>
        </authorList>
    </citation>
    <scope>NUCLEOTIDE SEQUENCE [LARGE SCALE GENOMIC DNA]</scope>
    <source>
        <strain evidence="9 10">V22</strain>
    </source>
</reference>
<keyword evidence="10" id="KW-1185">Reference proteome</keyword>
<accession>A0A517T9A2</accession>
<evidence type="ECO:0000256" key="3">
    <source>
        <dbReference type="ARBA" id="ARBA00022630"/>
    </source>
</evidence>
<evidence type="ECO:0000256" key="2">
    <source>
        <dbReference type="ARBA" id="ARBA00012637"/>
    </source>
</evidence>
<keyword evidence="3" id="KW-0285">Flavoprotein</keyword>
<evidence type="ECO:0000256" key="4">
    <source>
        <dbReference type="ARBA" id="ARBA00022827"/>
    </source>
</evidence>
<dbReference type="GO" id="GO:0050136">
    <property type="term" value="F:NADH dehydrogenase (quinone) (non-electrogenic) activity"/>
    <property type="evidence" value="ECO:0007669"/>
    <property type="project" value="UniProtKB-EC"/>
</dbReference>
<organism evidence="9 10">
    <name type="scientific">Calycomorphotria hydatis</name>
    <dbReference type="NCBI Taxonomy" id="2528027"/>
    <lineage>
        <taxon>Bacteria</taxon>
        <taxon>Pseudomonadati</taxon>
        <taxon>Planctomycetota</taxon>
        <taxon>Planctomycetia</taxon>
        <taxon>Planctomycetales</taxon>
        <taxon>Planctomycetaceae</taxon>
        <taxon>Calycomorphotria</taxon>
    </lineage>
</organism>
<evidence type="ECO:0000256" key="1">
    <source>
        <dbReference type="ARBA" id="ARBA00005272"/>
    </source>
</evidence>
<dbReference type="Proteomes" id="UP000319976">
    <property type="component" value="Chromosome"/>
</dbReference>
<dbReference type="SUPFAM" id="SSF51905">
    <property type="entry name" value="FAD/NAD(P)-binding domain"/>
    <property type="match status" value="1"/>
</dbReference>
<dbReference type="PRINTS" id="PR00411">
    <property type="entry name" value="PNDRDTASEI"/>
</dbReference>
<dbReference type="Pfam" id="PF07992">
    <property type="entry name" value="Pyr_redox_2"/>
    <property type="match status" value="1"/>
</dbReference>
<gene>
    <name evidence="9" type="primary">yjlD_2</name>
    <name evidence="9" type="ORF">V22_21950</name>
</gene>
<proteinExistence type="inferred from homology"/>
<dbReference type="KEGG" id="chya:V22_21950"/>
<dbReference type="PANTHER" id="PTHR43706">
    <property type="entry name" value="NADH DEHYDROGENASE"/>
    <property type="match status" value="1"/>
</dbReference>
<dbReference type="PANTHER" id="PTHR43706:SF47">
    <property type="entry name" value="EXTERNAL NADH-UBIQUINONE OXIDOREDUCTASE 1, MITOCHONDRIAL-RELATED"/>
    <property type="match status" value="1"/>
</dbReference>
<keyword evidence="4" id="KW-0274">FAD</keyword>
<keyword evidence="6" id="KW-0520">NAD</keyword>
<dbReference type="EC" id="1.6.5.9" evidence="2"/>
<evidence type="ECO:0000256" key="6">
    <source>
        <dbReference type="ARBA" id="ARBA00023027"/>
    </source>
</evidence>
<dbReference type="EMBL" id="CP036316">
    <property type="protein sequence ID" value="QDT64950.1"/>
    <property type="molecule type" value="Genomic_DNA"/>
</dbReference>
<dbReference type="PRINTS" id="PR00368">
    <property type="entry name" value="FADPNR"/>
</dbReference>